<dbReference type="InterPro" id="IPR050272">
    <property type="entry name" value="Isochorismatase-like_hydrls"/>
</dbReference>
<reference evidence="3 4" key="1">
    <citation type="journal article" date="2019" name="Int. J. Syst. Evol. Microbiol.">
        <title>The Global Catalogue of Microorganisms (GCM) 10K type strain sequencing project: providing services to taxonomists for standard genome sequencing and annotation.</title>
        <authorList>
            <consortium name="The Broad Institute Genomics Platform"/>
            <consortium name="The Broad Institute Genome Sequencing Center for Infectious Disease"/>
            <person name="Wu L."/>
            <person name="Ma J."/>
        </authorList>
    </citation>
    <scope>NUCLEOTIDE SEQUENCE [LARGE SCALE GENOMIC DNA]</scope>
    <source>
        <strain evidence="3 4">IBRC-M 10256</strain>
    </source>
</reference>
<organism evidence="3 4">
    <name type="scientific">Halovivax cerinus</name>
    <dbReference type="NCBI Taxonomy" id="1487865"/>
    <lineage>
        <taxon>Archaea</taxon>
        <taxon>Methanobacteriati</taxon>
        <taxon>Methanobacteriota</taxon>
        <taxon>Stenosarchaea group</taxon>
        <taxon>Halobacteria</taxon>
        <taxon>Halobacteriales</taxon>
        <taxon>Natrialbaceae</taxon>
        <taxon>Halovivax</taxon>
    </lineage>
</organism>
<keyword evidence="1" id="KW-0378">Hydrolase</keyword>
<dbReference type="RefSeq" id="WP_256533395.1">
    <property type="nucleotide sequence ID" value="NZ_CP101824.1"/>
</dbReference>
<dbReference type="AlphaFoldDB" id="A0ABD5NR84"/>
<evidence type="ECO:0000259" key="2">
    <source>
        <dbReference type="Pfam" id="PF00857"/>
    </source>
</evidence>
<dbReference type="GeneID" id="73902516"/>
<accession>A0ABD5NR84</accession>
<evidence type="ECO:0000313" key="3">
    <source>
        <dbReference type="EMBL" id="MFC3959210.1"/>
    </source>
</evidence>
<dbReference type="InterPro" id="IPR000868">
    <property type="entry name" value="Isochorismatase-like_dom"/>
</dbReference>
<dbReference type="EMBL" id="JBHSAQ010000010">
    <property type="protein sequence ID" value="MFC3959210.1"/>
    <property type="molecule type" value="Genomic_DNA"/>
</dbReference>
<dbReference type="GO" id="GO:0016787">
    <property type="term" value="F:hydrolase activity"/>
    <property type="evidence" value="ECO:0007669"/>
    <property type="project" value="UniProtKB-KW"/>
</dbReference>
<name>A0ABD5NR84_9EURY</name>
<dbReference type="Gene3D" id="3.40.50.850">
    <property type="entry name" value="Isochorismatase-like"/>
    <property type="match status" value="1"/>
</dbReference>
<evidence type="ECO:0000256" key="1">
    <source>
        <dbReference type="ARBA" id="ARBA00022801"/>
    </source>
</evidence>
<feature type="domain" description="Isochorismatase-like" evidence="2">
    <location>
        <begin position="27"/>
        <end position="201"/>
    </location>
</feature>
<gene>
    <name evidence="3" type="ORF">ACFOUR_12650</name>
</gene>
<sequence>MEHLAVDAIETRVGLSTRKMGYGGRPALVIVDLQNVLTREEGFHGTDLSPVIESTNELVAAADRAELPVVFVRNTPYPNHERIGKWAKVDVDPALYDPETESGSLDDRLDRSDRHTIIDKQQASAFHGTTLHSLLNQWNVDTVVLAGCSTSGCVRATATDACAFGYHTVVPIDCVGDRSPDQAEASLVDIHARIGDVVSLDDAVSYLESQVSE</sequence>
<protein>
    <submittedName>
        <fullName evidence="3">Isochorismatase family protein</fullName>
    </submittedName>
</protein>
<keyword evidence="4" id="KW-1185">Reference proteome</keyword>
<dbReference type="PANTHER" id="PTHR43540:SF1">
    <property type="entry name" value="ISOCHORISMATASE HYDROLASE"/>
    <property type="match status" value="1"/>
</dbReference>
<dbReference type="InterPro" id="IPR036380">
    <property type="entry name" value="Isochorismatase-like_sf"/>
</dbReference>
<proteinExistence type="predicted"/>
<dbReference type="SUPFAM" id="SSF52499">
    <property type="entry name" value="Isochorismatase-like hydrolases"/>
    <property type="match status" value="1"/>
</dbReference>
<dbReference type="Pfam" id="PF00857">
    <property type="entry name" value="Isochorismatase"/>
    <property type="match status" value="1"/>
</dbReference>
<dbReference type="PANTHER" id="PTHR43540">
    <property type="entry name" value="PEROXYUREIDOACRYLATE/UREIDOACRYLATE AMIDOHYDROLASE-RELATED"/>
    <property type="match status" value="1"/>
</dbReference>
<dbReference type="Proteomes" id="UP001595846">
    <property type="component" value="Unassembled WGS sequence"/>
</dbReference>
<evidence type="ECO:0000313" key="4">
    <source>
        <dbReference type="Proteomes" id="UP001595846"/>
    </source>
</evidence>
<comment type="caution">
    <text evidence="3">The sequence shown here is derived from an EMBL/GenBank/DDBJ whole genome shotgun (WGS) entry which is preliminary data.</text>
</comment>